<keyword evidence="3" id="KW-1185">Reference proteome</keyword>
<evidence type="ECO:0000259" key="1">
    <source>
        <dbReference type="Pfam" id="PF00652"/>
    </source>
</evidence>
<dbReference type="OrthoDB" id="9895617at2759"/>
<feature type="domain" description="Ricin B lectin" evidence="1">
    <location>
        <begin position="22"/>
        <end position="117"/>
    </location>
</feature>
<name>A0A4Z2G6V6_9TELE</name>
<dbReference type="PANTHER" id="PTHR11818">
    <property type="entry name" value="BETA/GAMMA CRYSTALLIN"/>
    <property type="match status" value="1"/>
</dbReference>
<dbReference type="InterPro" id="IPR050252">
    <property type="entry name" value="Beta/Gamma-Crystallin"/>
</dbReference>
<gene>
    <name evidence="2" type="primary">AIM1_2</name>
    <name evidence="2" type="ORF">EYF80_040525</name>
</gene>
<dbReference type="PANTHER" id="PTHR11818:SF2">
    <property type="entry name" value="BETA_GAMMA CRYSTALLIN DOMAIN-CONTAINING PROTEIN 1"/>
    <property type="match status" value="1"/>
</dbReference>
<dbReference type="SUPFAM" id="SSF50370">
    <property type="entry name" value="Ricin B-like lectins"/>
    <property type="match status" value="1"/>
</dbReference>
<organism evidence="2 3">
    <name type="scientific">Liparis tanakae</name>
    <name type="common">Tanaka's snailfish</name>
    <dbReference type="NCBI Taxonomy" id="230148"/>
    <lineage>
        <taxon>Eukaryota</taxon>
        <taxon>Metazoa</taxon>
        <taxon>Chordata</taxon>
        <taxon>Craniata</taxon>
        <taxon>Vertebrata</taxon>
        <taxon>Euteleostomi</taxon>
        <taxon>Actinopterygii</taxon>
        <taxon>Neopterygii</taxon>
        <taxon>Teleostei</taxon>
        <taxon>Neoteleostei</taxon>
        <taxon>Acanthomorphata</taxon>
        <taxon>Eupercaria</taxon>
        <taxon>Perciformes</taxon>
        <taxon>Cottioidei</taxon>
        <taxon>Cottales</taxon>
        <taxon>Liparidae</taxon>
        <taxon>Liparis</taxon>
    </lineage>
</organism>
<protein>
    <submittedName>
        <fullName evidence="2">Absent in melanoma 1 protein</fullName>
    </submittedName>
</protein>
<dbReference type="Gene3D" id="2.80.10.50">
    <property type="match status" value="1"/>
</dbReference>
<proteinExistence type="predicted"/>
<dbReference type="Pfam" id="PF00652">
    <property type="entry name" value="Ricin_B_lectin"/>
    <property type="match status" value="1"/>
</dbReference>
<dbReference type="AlphaFoldDB" id="A0A4Z2G6V6"/>
<dbReference type="EMBL" id="SRLO01000662">
    <property type="protein sequence ID" value="TNN49288.1"/>
    <property type="molecule type" value="Genomic_DNA"/>
</dbReference>
<dbReference type="InterPro" id="IPR035992">
    <property type="entry name" value="Ricin_B-like_lectins"/>
</dbReference>
<evidence type="ECO:0000313" key="3">
    <source>
        <dbReference type="Proteomes" id="UP000314294"/>
    </source>
</evidence>
<evidence type="ECO:0000313" key="2">
    <source>
        <dbReference type="EMBL" id="TNN49288.1"/>
    </source>
</evidence>
<reference evidence="2 3" key="1">
    <citation type="submission" date="2019-03" db="EMBL/GenBank/DDBJ databases">
        <title>First draft genome of Liparis tanakae, snailfish: a comprehensive survey of snailfish specific genes.</title>
        <authorList>
            <person name="Kim W."/>
            <person name="Song I."/>
            <person name="Jeong J.-H."/>
            <person name="Kim D."/>
            <person name="Kim S."/>
            <person name="Ryu S."/>
            <person name="Song J.Y."/>
            <person name="Lee S.K."/>
        </authorList>
    </citation>
    <scope>NUCLEOTIDE SEQUENCE [LARGE SCALE GENOMIC DNA]</scope>
    <source>
        <tissue evidence="2">Muscle</tissue>
    </source>
</reference>
<dbReference type="PROSITE" id="PS50231">
    <property type="entry name" value="RICIN_B_LECTIN"/>
    <property type="match status" value="1"/>
</dbReference>
<comment type="caution">
    <text evidence="2">The sequence shown here is derived from an EMBL/GenBank/DDBJ whole genome shotgun (WGS) entry which is preliminary data.</text>
</comment>
<dbReference type="Proteomes" id="UP000314294">
    <property type="component" value="Unassembled WGS sequence"/>
</dbReference>
<sequence length="122" mass="13739">MMSVTGDLDDVKLMRVQETEETDGFEQIWFHDNGHLHCKLVEEFCLSPSGSVTMAGSRVGLSPEPENQDQLWSITPGGFIRYTSTSDLVLDVKGGNHYDKNQVILKTLDPSNLQQQWDVEII</sequence>
<dbReference type="InterPro" id="IPR000772">
    <property type="entry name" value="Ricin_B_lectin"/>
</dbReference>
<accession>A0A4Z2G6V6</accession>